<protein>
    <submittedName>
        <fullName evidence="8">GntR family transcriptional regulator</fullName>
    </submittedName>
</protein>
<feature type="compositionally biased region" description="Basic and acidic residues" evidence="6">
    <location>
        <begin position="95"/>
        <end position="109"/>
    </location>
</feature>
<dbReference type="Pfam" id="PF00155">
    <property type="entry name" value="Aminotran_1_2"/>
    <property type="match status" value="1"/>
</dbReference>
<dbReference type="OrthoDB" id="594134at2"/>
<organism evidence="8 9">
    <name type="scientific">Actinoallomurus bryophytorum</name>
    <dbReference type="NCBI Taxonomy" id="1490222"/>
    <lineage>
        <taxon>Bacteria</taxon>
        <taxon>Bacillati</taxon>
        <taxon>Actinomycetota</taxon>
        <taxon>Actinomycetes</taxon>
        <taxon>Streptosporangiales</taxon>
        <taxon>Thermomonosporaceae</taxon>
        <taxon>Actinoallomurus</taxon>
    </lineage>
</organism>
<dbReference type="InterPro" id="IPR000524">
    <property type="entry name" value="Tscrpt_reg_HTH_GntR"/>
</dbReference>
<name>A0A543CTA8_9ACTN</name>
<dbReference type="GO" id="GO:0003677">
    <property type="term" value="F:DNA binding"/>
    <property type="evidence" value="ECO:0007669"/>
    <property type="project" value="UniProtKB-KW"/>
</dbReference>
<dbReference type="CDD" id="cd00609">
    <property type="entry name" value="AAT_like"/>
    <property type="match status" value="1"/>
</dbReference>
<reference evidence="8 9" key="1">
    <citation type="submission" date="2019-06" db="EMBL/GenBank/DDBJ databases">
        <title>Sequencing the genomes of 1000 actinobacteria strains.</title>
        <authorList>
            <person name="Klenk H.-P."/>
        </authorList>
    </citation>
    <scope>NUCLEOTIDE SEQUENCE [LARGE SCALE GENOMIC DNA]</scope>
    <source>
        <strain evidence="8 9">DSM 102200</strain>
    </source>
</reference>
<dbReference type="PANTHER" id="PTHR46577">
    <property type="entry name" value="HTH-TYPE TRANSCRIPTIONAL REGULATORY PROTEIN GABR"/>
    <property type="match status" value="1"/>
</dbReference>
<keyword evidence="2" id="KW-0663">Pyridoxal phosphate</keyword>
<evidence type="ECO:0000256" key="4">
    <source>
        <dbReference type="ARBA" id="ARBA00023125"/>
    </source>
</evidence>
<keyword evidence="5" id="KW-0804">Transcription</keyword>
<dbReference type="SUPFAM" id="SSF53383">
    <property type="entry name" value="PLP-dependent transferases"/>
    <property type="match status" value="1"/>
</dbReference>
<comment type="similarity">
    <text evidence="1">In the C-terminal section; belongs to the class-I pyridoxal-phosphate-dependent aminotransferase family.</text>
</comment>
<dbReference type="EMBL" id="VFOZ01000001">
    <property type="protein sequence ID" value="TQM00337.1"/>
    <property type="molecule type" value="Genomic_DNA"/>
</dbReference>
<dbReference type="GO" id="GO:0030170">
    <property type="term" value="F:pyridoxal phosphate binding"/>
    <property type="evidence" value="ECO:0007669"/>
    <property type="project" value="InterPro"/>
</dbReference>
<evidence type="ECO:0000256" key="1">
    <source>
        <dbReference type="ARBA" id="ARBA00005384"/>
    </source>
</evidence>
<dbReference type="AlphaFoldDB" id="A0A543CTA8"/>
<comment type="caution">
    <text evidence="8">The sequence shown here is derived from an EMBL/GenBank/DDBJ whole genome shotgun (WGS) entry which is preliminary data.</text>
</comment>
<evidence type="ECO:0000256" key="5">
    <source>
        <dbReference type="ARBA" id="ARBA00023163"/>
    </source>
</evidence>
<dbReference type="InterPro" id="IPR015421">
    <property type="entry name" value="PyrdxlP-dep_Trfase_major"/>
</dbReference>
<keyword evidence="4" id="KW-0238">DNA-binding</keyword>
<evidence type="ECO:0000313" key="8">
    <source>
        <dbReference type="EMBL" id="TQM00337.1"/>
    </source>
</evidence>
<evidence type="ECO:0000313" key="9">
    <source>
        <dbReference type="Proteomes" id="UP000316096"/>
    </source>
</evidence>
<dbReference type="InterPro" id="IPR051446">
    <property type="entry name" value="HTH_trans_reg/aminotransferase"/>
</dbReference>
<evidence type="ECO:0000256" key="6">
    <source>
        <dbReference type="SAM" id="MobiDB-lite"/>
    </source>
</evidence>
<sequence>MGIGHGGSGLDLHLELAKNAGGVGRALEAALREAMRSGRLAPGVLLPGSRSLAADLGLSRGTVVQVYAQLAAEGWLTGTPGSGTRVAGLPAGSTGEERGGEPEHDERTRTGLAADGPARRWEADLRPGRPDLSSFPRGAWASSVRRAVSMADAALFDYGEPAGVPPLRAAVADYVSRTRGARVTAGSVVITGGFSSGLALLARTFHRLGVRRAAVEDPCLRRHREMLCAAGLGLDPLTVDAEGADPSGLRDGTGVVLLTPAHQHPRGVVLAPARRAAFVEWARRGDGYLIEDDYDGEFRYDRQPVGALQALGPDRVVLGGTAGKALAPGMRIGWLVTPPALREPLLEVIEETSAAVPVIDQLALADLIARGDYDRHIRRLRLVYRRRRTELAERLATVTATPLEGVSAGLHALLPVDSADRERRLVAAGEDAGLRLHGLYTFGYWHAPSDRPAALVLGYASPPQHAWRRSLDLLTAVLQAGP</sequence>
<dbReference type="PANTHER" id="PTHR46577:SF1">
    <property type="entry name" value="HTH-TYPE TRANSCRIPTIONAL REGULATORY PROTEIN GABR"/>
    <property type="match status" value="1"/>
</dbReference>
<evidence type="ECO:0000256" key="3">
    <source>
        <dbReference type="ARBA" id="ARBA00023015"/>
    </source>
</evidence>
<dbReference type="SMART" id="SM00345">
    <property type="entry name" value="HTH_GNTR"/>
    <property type="match status" value="1"/>
</dbReference>
<dbReference type="InterPro" id="IPR015424">
    <property type="entry name" value="PyrdxlP-dep_Trfase"/>
</dbReference>
<dbReference type="PRINTS" id="PR00035">
    <property type="entry name" value="HTHGNTR"/>
</dbReference>
<dbReference type="SUPFAM" id="SSF46785">
    <property type="entry name" value="Winged helix' DNA-binding domain"/>
    <property type="match status" value="1"/>
</dbReference>
<dbReference type="InterPro" id="IPR004839">
    <property type="entry name" value="Aminotransferase_I/II_large"/>
</dbReference>
<gene>
    <name evidence="8" type="ORF">FB559_6048</name>
</gene>
<dbReference type="PROSITE" id="PS50949">
    <property type="entry name" value="HTH_GNTR"/>
    <property type="match status" value="1"/>
</dbReference>
<dbReference type="Gene3D" id="1.10.10.10">
    <property type="entry name" value="Winged helix-like DNA-binding domain superfamily/Winged helix DNA-binding domain"/>
    <property type="match status" value="1"/>
</dbReference>
<dbReference type="GO" id="GO:0003700">
    <property type="term" value="F:DNA-binding transcription factor activity"/>
    <property type="evidence" value="ECO:0007669"/>
    <property type="project" value="InterPro"/>
</dbReference>
<dbReference type="Gene3D" id="3.40.640.10">
    <property type="entry name" value="Type I PLP-dependent aspartate aminotransferase-like (Major domain)"/>
    <property type="match status" value="1"/>
</dbReference>
<dbReference type="Pfam" id="PF00392">
    <property type="entry name" value="GntR"/>
    <property type="match status" value="1"/>
</dbReference>
<keyword evidence="9" id="KW-1185">Reference proteome</keyword>
<dbReference type="InterPro" id="IPR036388">
    <property type="entry name" value="WH-like_DNA-bd_sf"/>
</dbReference>
<dbReference type="Proteomes" id="UP000316096">
    <property type="component" value="Unassembled WGS sequence"/>
</dbReference>
<dbReference type="CDD" id="cd07377">
    <property type="entry name" value="WHTH_GntR"/>
    <property type="match status" value="1"/>
</dbReference>
<proteinExistence type="inferred from homology"/>
<keyword evidence="3" id="KW-0805">Transcription regulation</keyword>
<evidence type="ECO:0000259" key="7">
    <source>
        <dbReference type="PROSITE" id="PS50949"/>
    </source>
</evidence>
<feature type="region of interest" description="Disordered" evidence="6">
    <location>
        <begin position="79"/>
        <end position="115"/>
    </location>
</feature>
<accession>A0A543CTA8</accession>
<dbReference type="InterPro" id="IPR036390">
    <property type="entry name" value="WH_DNA-bd_sf"/>
</dbReference>
<evidence type="ECO:0000256" key="2">
    <source>
        <dbReference type="ARBA" id="ARBA00022898"/>
    </source>
</evidence>
<feature type="domain" description="HTH gntR-type" evidence="7">
    <location>
        <begin position="21"/>
        <end position="89"/>
    </location>
</feature>